<dbReference type="Proteomes" id="UP000030012">
    <property type="component" value="Unassembled WGS sequence"/>
</dbReference>
<dbReference type="EMBL" id="JENJ01000068">
    <property type="protein sequence ID" value="KGM94573.1"/>
    <property type="molecule type" value="Genomic_DNA"/>
</dbReference>
<name>A0A0A0I1M6_CLONO</name>
<evidence type="ECO:0000256" key="3">
    <source>
        <dbReference type="ARBA" id="ARBA00022840"/>
    </source>
</evidence>
<sequence>MDIILETKNLCKNYFNKKALNDFNLKLEKGKVFGLLGPNGSGKTTFIKIATGLLRQSSGEILINGNKPSVKTKEIVSYLPDKNYLYKWMNINDAIELFKDFYKDFDEKKCNELLEFMKLDRSLKVTALSKGMLEKLNLTLVLSRKAKLYILDEPLAAVDPVAREQILDAIIKNYNEDSSMIITTHLVHDIERVFDDVAFIKDGTIVLQGNAEDLRCEKGKSIDELFREVFQ</sequence>
<evidence type="ECO:0000259" key="4">
    <source>
        <dbReference type="PROSITE" id="PS50893"/>
    </source>
</evidence>
<protein>
    <submittedName>
        <fullName evidence="5">Multidrug ABC transporter ATP-binding protein</fullName>
    </submittedName>
</protein>
<dbReference type="PROSITE" id="PS50893">
    <property type="entry name" value="ABC_TRANSPORTER_2"/>
    <property type="match status" value="1"/>
</dbReference>
<gene>
    <name evidence="5" type="ORF">Z968_11515</name>
</gene>
<dbReference type="InterPro" id="IPR051782">
    <property type="entry name" value="ABC_Transporter_VariousFunc"/>
</dbReference>
<dbReference type="PANTHER" id="PTHR42939:SF1">
    <property type="entry name" value="ABC TRANSPORTER ATP-BINDING PROTEIN ALBC-RELATED"/>
    <property type="match status" value="1"/>
</dbReference>
<evidence type="ECO:0000313" key="6">
    <source>
        <dbReference type="Proteomes" id="UP000030012"/>
    </source>
</evidence>
<evidence type="ECO:0000256" key="2">
    <source>
        <dbReference type="ARBA" id="ARBA00022741"/>
    </source>
</evidence>
<dbReference type="GO" id="GO:0005524">
    <property type="term" value="F:ATP binding"/>
    <property type="evidence" value="ECO:0007669"/>
    <property type="project" value="UniProtKB-KW"/>
</dbReference>
<dbReference type="SMART" id="SM00382">
    <property type="entry name" value="AAA"/>
    <property type="match status" value="1"/>
</dbReference>
<evidence type="ECO:0000256" key="1">
    <source>
        <dbReference type="ARBA" id="ARBA00022448"/>
    </source>
</evidence>
<dbReference type="InterPro" id="IPR003593">
    <property type="entry name" value="AAA+_ATPase"/>
</dbReference>
<organism evidence="5 6">
    <name type="scientific">Clostridium novyi A str. 4552</name>
    <dbReference type="NCBI Taxonomy" id="1444289"/>
    <lineage>
        <taxon>Bacteria</taxon>
        <taxon>Bacillati</taxon>
        <taxon>Bacillota</taxon>
        <taxon>Clostridia</taxon>
        <taxon>Eubacteriales</taxon>
        <taxon>Clostridiaceae</taxon>
        <taxon>Clostridium</taxon>
    </lineage>
</organism>
<dbReference type="PANTHER" id="PTHR42939">
    <property type="entry name" value="ABC TRANSPORTER ATP-BINDING PROTEIN ALBC-RELATED"/>
    <property type="match status" value="1"/>
</dbReference>
<dbReference type="RefSeq" id="WP_039256140.1">
    <property type="nucleotide sequence ID" value="NZ_JENJ01000068.1"/>
</dbReference>
<dbReference type="GO" id="GO:0016887">
    <property type="term" value="F:ATP hydrolysis activity"/>
    <property type="evidence" value="ECO:0007669"/>
    <property type="project" value="InterPro"/>
</dbReference>
<keyword evidence="1" id="KW-0813">Transport</keyword>
<comment type="caution">
    <text evidence="5">The sequence shown here is derived from an EMBL/GenBank/DDBJ whole genome shotgun (WGS) entry which is preliminary data.</text>
</comment>
<evidence type="ECO:0000313" key="5">
    <source>
        <dbReference type="EMBL" id="KGM94573.1"/>
    </source>
</evidence>
<dbReference type="OrthoDB" id="9804819at2"/>
<dbReference type="Pfam" id="PF00005">
    <property type="entry name" value="ABC_tran"/>
    <property type="match status" value="1"/>
</dbReference>
<keyword evidence="3 5" id="KW-0067">ATP-binding</keyword>
<accession>A0A0A0I1M6</accession>
<proteinExistence type="predicted"/>
<dbReference type="CDD" id="cd03230">
    <property type="entry name" value="ABC_DR_subfamily_A"/>
    <property type="match status" value="1"/>
</dbReference>
<dbReference type="SUPFAM" id="SSF52540">
    <property type="entry name" value="P-loop containing nucleoside triphosphate hydrolases"/>
    <property type="match status" value="1"/>
</dbReference>
<dbReference type="InterPro" id="IPR003439">
    <property type="entry name" value="ABC_transporter-like_ATP-bd"/>
</dbReference>
<feature type="domain" description="ABC transporter" evidence="4">
    <location>
        <begin position="5"/>
        <end position="227"/>
    </location>
</feature>
<dbReference type="InterPro" id="IPR027417">
    <property type="entry name" value="P-loop_NTPase"/>
</dbReference>
<keyword evidence="2" id="KW-0547">Nucleotide-binding</keyword>
<reference evidence="5 6" key="1">
    <citation type="submission" date="2014-01" db="EMBL/GenBank/DDBJ databases">
        <title>Plasmidome dynamics in the species complex Clostridium novyi sensu lato converts strains of independent lineages into distinctly different pathogens.</title>
        <authorList>
            <person name="Skarin H."/>
            <person name="Segerman B."/>
        </authorList>
    </citation>
    <scope>NUCLEOTIDE SEQUENCE [LARGE SCALE GENOMIC DNA]</scope>
    <source>
        <strain evidence="5 6">4552</strain>
    </source>
</reference>
<dbReference type="Gene3D" id="3.40.50.300">
    <property type="entry name" value="P-loop containing nucleotide triphosphate hydrolases"/>
    <property type="match status" value="1"/>
</dbReference>
<dbReference type="AlphaFoldDB" id="A0A0A0I1M6"/>